<dbReference type="PANTHER" id="PTHR30386:SF26">
    <property type="entry name" value="TRANSPORT PROTEIN COMB"/>
    <property type="match status" value="1"/>
</dbReference>
<dbReference type="Gene3D" id="2.40.50.100">
    <property type="match status" value="1"/>
</dbReference>
<feature type="transmembrane region" description="Helical" evidence="6">
    <location>
        <begin position="30"/>
        <end position="52"/>
    </location>
</feature>
<evidence type="ECO:0000256" key="6">
    <source>
        <dbReference type="SAM" id="Phobius"/>
    </source>
</evidence>
<evidence type="ECO:0000259" key="7">
    <source>
        <dbReference type="Pfam" id="PF26002"/>
    </source>
</evidence>
<proteinExistence type="predicted"/>
<keyword evidence="4 6" id="KW-0472">Membrane</keyword>
<sequence>MENEFDKGEDIKLMRSKQATELINSNPGFLVRWGITILLLLALLLSGTTWFIRYPDIVNATARLNSINAPKEIVTNMQGKLTRLFVKSGDAVKKNQVIGFIESTGSHQQVIDLETELDSLAFSVNRQPAVAVSNYFIRASVYNALGDLQPAFQTYIQAQQSFSNYLTNGFFETKMAMLYKDIIFLQRLRTELLGQKELLEQDIKLSDTTFMANEKLLQQKVISSMDYRNEKSKLLSKKMSIPQINNAVIANENQEHEKNKEILELQNQIQQQQVLFIQALNSLKNQLIEWKRKYLLISPEDGTITLAGFFQENQTVNASQLICYVNPGASGYYTEAIIPQYNFGKVDTGQEVMLRFAAYPSEEYGTVKGKVVHINNIPSDSGFLATISLPEGLVTNHNRKIAYRNGLTATASIITEDLRLSQRLLNTLRKNIQR</sequence>
<keyword evidence="9" id="KW-1185">Reference proteome</keyword>
<dbReference type="RefSeq" id="WP_386097430.1">
    <property type="nucleotide sequence ID" value="NZ_JBHUOZ010000002.1"/>
</dbReference>
<keyword evidence="3 6" id="KW-1133">Transmembrane helix</keyword>
<organism evidence="8 9">
    <name type="scientific">Terrimonas rubra</name>
    <dbReference type="NCBI Taxonomy" id="1035890"/>
    <lineage>
        <taxon>Bacteria</taxon>
        <taxon>Pseudomonadati</taxon>
        <taxon>Bacteroidota</taxon>
        <taxon>Chitinophagia</taxon>
        <taxon>Chitinophagales</taxon>
        <taxon>Chitinophagaceae</taxon>
        <taxon>Terrimonas</taxon>
    </lineage>
</organism>
<gene>
    <name evidence="8" type="ORF">ACFS6H_08895</name>
</gene>
<evidence type="ECO:0000256" key="5">
    <source>
        <dbReference type="SAM" id="Coils"/>
    </source>
</evidence>
<feature type="coiled-coil region" evidence="5">
    <location>
        <begin position="246"/>
        <end position="273"/>
    </location>
</feature>
<evidence type="ECO:0000256" key="4">
    <source>
        <dbReference type="ARBA" id="ARBA00023136"/>
    </source>
</evidence>
<protein>
    <recommendedName>
        <fullName evidence="7">AprE-like beta-barrel domain-containing protein</fullName>
    </recommendedName>
</protein>
<dbReference type="InterPro" id="IPR011053">
    <property type="entry name" value="Single_hybrid_motif"/>
</dbReference>
<evidence type="ECO:0000313" key="8">
    <source>
        <dbReference type="EMBL" id="MFD2919821.1"/>
    </source>
</evidence>
<dbReference type="InterPro" id="IPR050739">
    <property type="entry name" value="MFP"/>
</dbReference>
<dbReference type="PANTHER" id="PTHR30386">
    <property type="entry name" value="MEMBRANE FUSION SUBUNIT OF EMRAB-TOLC MULTIDRUG EFFLUX PUMP"/>
    <property type="match status" value="1"/>
</dbReference>
<keyword evidence="5" id="KW-0175">Coiled coil</keyword>
<dbReference type="PRINTS" id="PR01490">
    <property type="entry name" value="RTXTOXIND"/>
</dbReference>
<accession>A0ABW6A6D3</accession>
<evidence type="ECO:0000256" key="3">
    <source>
        <dbReference type="ARBA" id="ARBA00022989"/>
    </source>
</evidence>
<dbReference type="Gene3D" id="2.40.30.170">
    <property type="match status" value="1"/>
</dbReference>
<reference evidence="9" key="1">
    <citation type="journal article" date="2019" name="Int. J. Syst. Evol. Microbiol.">
        <title>The Global Catalogue of Microorganisms (GCM) 10K type strain sequencing project: providing services to taxonomists for standard genome sequencing and annotation.</title>
        <authorList>
            <consortium name="The Broad Institute Genomics Platform"/>
            <consortium name="The Broad Institute Genome Sequencing Center for Infectious Disease"/>
            <person name="Wu L."/>
            <person name="Ma J."/>
        </authorList>
    </citation>
    <scope>NUCLEOTIDE SEQUENCE [LARGE SCALE GENOMIC DNA]</scope>
    <source>
        <strain evidence="9">KCTC 23299</strain>
    </source>
</reference>
<dbReference type="SUPFAM" id="SSF51230">
    <property type="entry name" value="Single hybrid motif"/>
    <property type="match status" value="1"/>
</dbReference>
<feature type="domain" description="AprE-like beta-barrel" evidence="7">
    <location>
        <begin position="335"/>
        <end position="415"/>
    </location>
</feature>
<evidence type="ECO:0000256" key="1">
    <source>
        <dbReference type="ARBA" id="ARBA00004167"/>
    </source>
</evidence>
<evidence type="ECO:0000313" key="9">
    <source>
        <dbReference type="Proteomes" id="UP001597511"/>
    </source>
</evidence>
<evidence type="ECO:0000256" key="2">
    <source>
        <dbReference type="ARBA" id="ARBA00022692"/>
    </source>
</evidence>
<dbReference type="Proteomes" id="UP001597511">
    <property type="component" value="Unassembled WGS sequence"/>
</dbReference>
<comment type="caution">
    <text evidence="8">The sequence shown here is derived from an EMBL/GenBank/DDBJ whole genome shotgun (WGS) entry which is preliminary data.</text>
</comment>
<dbReference type="EMBL" id="JBHUOZ010000002">
    <property type="protein sequence ID" value="MFD2919821.1"/>
    <property type="molecule type" value="Genomic_DNA"/>
</dbReference>
<dbReference type="InterPro" id="IPR058982">
    <property type="entry name" value="Beta-barrel_AprE"/>
</dbReference>
<name>A0ABW6A6D3_9BACT</name>
<keyword evidence="2 6" id="KW-0812">Transmembrane</keyword>
<dbReference type="Pfam" id="PF26002">
    <property type="entry name" value="Beta-barrel_AprE"/>
    <property type="match status" value="1"/>
</dbReference>
<comment type="subcellular location">
    <subcellularLocation>
        <location evidence="1">Membrane</location>
        <topology evidence="1">Single-pass membrane protein</topology>
    </subcellularLocation>
</comment>